<dbReference type="FunCoup" id="K0KD30">
    <property type="interactions" value="351"/>
</dbReference>
<dbReference type="InterPro" id="IPR013087">
    <property type="entry name" value="Znf_C2H2_type"/>
</dbReference>
<feature type="compositionally biased region" description="Basic and acidic residues" evidence="2">
    <location>
        <begin position="197"/>
        <end position="209"/>
    </location>
</feature>
<dbReference type="PANTHER" id="PTHR12805">
    <property type="entry name" value="KIN17 KIN, ANTIGENIC DETERMINANT OF RECA PROTEIN HOMOLOG"/>
    <property type="match status" value="1"/>
</dbReference>
<dbReference type="InterPro" id="IPR019447">
    <property type="entry name" value="DNA/RNA-bd_Kin17_WH-like_dom"/>
</dbReference>
<dbReference type="GO" id="GO:0006974">
    <property type="term" value="P:DNA damage response"/>
    <property type="evidence" value="ECO:0007669"/>
    <property type="project" value="TreeGrafter"/>
</dbReference>
<sequence length="250" mass="28717">MGKAEFGTPKYFSNQMKARGLQKLKFYCQICEKQCRDDNGFKSHTRSESHLKRIKQVDSSVIDDFSKQFQSQFLANLRSHHGDKSINANRFYNQLIQQKDHIHLNSTKWSSLSQFLQDIGKQGLINVNVVDESDQSLNGVDISYVNNSSDEITRQNNLKKHSEDEKAEEHLSMKLLKDQIKKGEELRSKEEEEDNPEDKHFTRSKDDAPIKISIGAKKDQPATNIPKRTNAFKVSKPKQGANPLKKNVLK</sequence>
<dbReference type="InParanoid" id="K0KD30"/>
<dbReference type="InterPro" id="IPR036236">
    <property type="entry name" value="Znf_C2H2_sf"/>
</dbReference>
<evidence type="ECO:0000313" key="5">
    <source>
        <dbReference type="Proteomes" id="UP000009328"/>
    </source>
</evidence>
<protein>
    <submittedName>
        <fullName evidence="4">DNA/RNA-binding protein</fullName>
    </submittedName>
</protein>
<comment type="caution">
    <text evidence="4">The sequence shown here is derived from an EMBL/GenBank/DDBJ whole genome shotgun (WGS) entry which is preliminary data.</text>
</comment>
<feature type="region of interest" description="Disordered" evidence="2">
    <location>
        <begin position="181"/>
        <end position="250"/>
    </location>
</feature>
<keyword evidence="1" id="KW-0862">Zinc</keyword>
<reference evidence="4 5" key="1">
    <citation type="journal article" date="2012" name="Eukaryot. Cell">
        <title>Draft genome sequence of Wickerhamomyces ciferrii NRRL Y-1031 F-60-10.</title>
        <authorList>
            <person name="Schneider J."/>
            <person name="Andrea H."/>
            <person name="Blom J."/>
            <person name="Jaenicke S."/>
            <person name="Ruckert C."/>
            <person name="Schorsch C."/>
            <person name="Szczepanowski R."/>
            <person name="Farwick M."/>
            <person name="Goesmann A."/>
            <person name="Puhler A."/>
            <person name="Schaffer S."/>
            <person name="Tauch A."/>
            <person name="Kohler T."/>
            <person name="Brinkrolf K."/>
        </authorList>
    </citation>
    <scope>NUCLEOTIDE SEQUENCE [LARGE SCALE GENOMIC DNA]</scope>
    <source>
        <strain evidence="5">ATCC 14091 / BCRC 22168 / CBS 111 / JCM 3599 / NBRC 0793 / NRRL Y-1031 F-60-10</strain>
    </source>
</reference>
<dbReference type="GO" id="GO:0006260">
    <property type="term" value="P:DNA replication"/>
    <property type="evidence" value="ECO:0007669"/>
    <property type="project" value="TreeGrafter"/>
</dbReference>
<evidence type="ECO:0000256" key="1">
    <source>
        <dbReference type="ARBA" id="ARBA00022771"/>
    </source>
</evidence>
<dbReference type="EMBL" id="CAIF01000061">
    <property type="protein sequence ID" value="CCH43010.1"/>
    <property type="molecule type" value="Genomic_DNA"/>
</dbReference>
<dbReference type="InterPro" id="IPR056767">
    <property type="entry name" value="C2H2-Znf_KIN17"/>
</dbReference>
<dbReference type="STRING" id="1206466.K0KD30"/>
<dbReference type="GO" id="GO:0008270">
    <property type="term" value="F:zinc ion binding"/>
    <property type="evidence" value="ECO:0007669"/>
    <property type="project" value="UniProtKB-KW"/>
</dbReference>
<dbReference type="Gene3D" id="1.10.10.2030">
    <property type="entry name" value="DNA/RNA-binding protein Kin17, conserved domain"/>
    <property type="match status" value="1"/>
</dbReference>
<dbReference type="Pfam" id="PF25095">
    <property type="entry name" value="C2H2-zf_KIN17"/>
    <property type="match status" value="1"/>
</dbReference>
<dbReference type="AlphaFoldDB" id="K0KD30"/>
<dbReference type="SUPFAM" id="SSF57667">
    <property type="entry name" value="beta-beta-alpha zinc fingers"/>
    <property type="match status" value="1"/>
</dbReference>
<proteinExistence type="predicted"/>
<dbReference type="Proteomes" id="UP000009328">
    <property type="component" value="Unassembled WGS sequence"/>
</dbReference>
<evidence type="ECO:0000256" key="2">
    <source>
        <dbReference type="SAM" id="MobiDB-lite"/>
    </source>
</evidence>
<name>K0KD30_WICCF</name>
<dbReference type="eggNOG" id="KOG2837">
    <property type="taxonomic scope" value="Eukaryota"/>
</dbReference>
<dbReference type="SMART" id="SM01253">
    <property type="entry name" value="Kin17_mid"/>
    <property type="match status" value="1"/>
</dbReference>
<dbReference type="HOGENOM" id="CLU_030065_2_0_1"/>
<keyword evidence="5" id="KW-1185">Reference proteome</keyword>
<organism evidence="4 5">
    <name type="scientific">Wickerhamomyces ciferrii (strain ATCC 14091 / BCRC 22168 / CBS 111 / JCM 3599 / NBRC 0793 / NRRL Y-1031 F-60-10)</name>
    <name type="common">Yeast</name>
    <name type="synonym">Pichia ciferrii</name>
    <dbReference type="NCBI Taxonomy" id="1206466"/>
    <lineage>
        <taxon>Eukaryota</taxon>
        <taxon>Fungi</taxon>
        <taxon>Dikarya</taxon>
        <taxon>Ascomycota</taxon>
        <taxon>Saccharomycotina</taxon>
        <taxon>Saccharomycetes</taxon>
        <taxon>Phaffomycetales</taxon>
        <taxon>Wickerhamomycetaceae</taxon>
        <taxon>Wickerhamomyces</taxon>
    </lineage>
</organism>
<accession>K0KD30</accession>
<feature type="domain" description="C2H2-type" evidence="3">
    <location>
        <begin position="28"/>
        <end position="50"/>
    </location>
</feature>
<evidence type="ECO:0000313" key="4">
    <source>
        <dbReference type="EMBL" id="CCH43010.1"/>
    </source>
</evidence>
<dbReference type="GO" id="GO:0005634">
    <property type="term" value="C:nucleus"/>
    <property type="evidence" value="ECO:0007669"/>
    <property type="project" value="TreeGrafter"/>
</dbReference>
<dbReference type="PROSITE" id="PS00028">
    <property type="entry name" value="ZINC_FINGER_C2H2_1"/>
    <property type="match status" value="1"/>
</dbReference>
<dbReference type="InterPro" id="IPR038254">
    <property type="entry name" value="KIN17_WH-like_sf"/>
</dbReference>
<dbReference type="InterPro" id="IPR003604">
    <property type="entry name" value="Matrin/U1-like-C_Znf_C2H2"/>
</dbReference>
<gene>
    <name evidence="4" type="ORF">BN7_2557</name>
</gene>
<dbReference type="Pfam" id="PF10357">
    <property type="entry name" value="WH_KIN17"/>
    <property type="match status" value="1"/>
</dbReference>
<feature type="compositionally biased region" description="Basic and acidic residues" evidence="2">
    <location>
        <begin position="181"/>
        <end position="190"/>
    </location>
</feature>
<dbReference type="PANTHER" id="PTHR12805:SF0">
    <property type="entry name" value="DNA_RNA-BINDING PROTEIN KIN17"/>
    <property type="match status" value="1"/>
</dbReference>
<dbReference type="SMART" id="SM00451">
    <property type="entry name" value="ZnF_U1"/>
    <property type="match status" value="1"/>
</dbReference>
<dbReference type="GO" id="GO:0003690">
    <property type="term" value="F:double-stranded DNA binding"/>
    <property type="evidence" value="ECO:0007669"/>
    <property type="project" value="TreeGrafter"/>
</dbReference>
<keyword evidence="1" id="KW-0479">Metal-binding</keyword>
<evidence type="ECO:0000259" key="3">
    <source>
        <dbReference type="PROSITE" id="PS00028"/>
    </source>
</evidence>
<keyword evidence="1" id="KW-0863">Zinc-finger</keyword>
<dbReference type="InterPro" id="IPR037321">
    <property type="entry name" value="KIN17-like"/>
</dbReference>